<gene>
    <name evidence="4" type="ORF">TRIADDRAFT_51266</name>
</gene>
<dbReference type="AlphaFoldDB" id="B3RI49"/>
<dbReference type="FunCoup" id="B3RI49">
    <property type="interactions" value="136"/>
</dbReference>
<dbReference type="InterPro" id="IPR036388">
    <property type="entry name" value="WH-like_DNA-bd_sf"/>
</dbReference>
<dbReference type="STRING" id="10228.B3RI49"/>
<feature type="compositionally biased region" description="Basic and acidic residues" evidence="2">
    <location>
        <begin position="532"/>
        <end position="542"/>
    </location>
</feature>
<feature type="compositionally biased region" description="Polar residues" evidence="2">
    <location>
        <begin position="486"/>
        <end position="497"/>
    </location>
</feature>
<reference evidence="4 5" key="1">
    <citation type="journal article" date="2008" name="Nature">
        <title>The Trichoplax genome and the nature of placozoans.</title>
        <authorList>
            <person name="Srivastava M."/>
            <person name="Begovic E."/>
            <person name="Chapman J."/>
            <person name="Putnam N.H."/>
            <person name="Hellsten U."/>
            <person name="Kawashima T."/>
            <person name="Kuo A."/>
            <person name="Mitros T."/>
            <person name="Salamov A."/>
            <person name="Carpenter M.L."/>
            <person name="Signorovitch A.Y."/>
            <person name="Moreno M.A."/>
            <person name="Kamm K."/>
            <person name="Grimwood J."/>
            <person name="Schmutz J."/>
            <person name="Shapiro H."/>
            <person name="Grigoriev I.V."/>
            <person name="Buss L.W."/>
            <person name="Schierwater B."/>
            <person name="Dellaporta S.L."/>
            <person name="Rokhsar D.S."/>
        </authorList>
    </citation>
    <scope>NUCLEOTIDE SEQUENCE [LARGE SCALE GENOMIC DNA]</scope>
    <source>
        <strain evidence="4 5">Grell-BS-1999</strain>
    </source>
</reference>
<proteinExistence type="predicted"/>
<dbReference type="InterPro" id="IPR036390">
    <property type="entry name" value="WH_DNA-bd_sf"/>
</dbReference>
<feature type="region of interest" description="Disordered" evidence="2">
    <location>
        <begin position="517"/>
        <end position="557"/>
    </location>
</feature>
<dbReference type="PhylomeDB" id="B3RI49"/>
<dbReference type="Gene3D" id="1.10.10.10">
    <property type="entry name" value="Winged helix-like DNA-binding domain superfamily/Winged helix DNA-binding domain"/>
    <property type="match status" value="1"/>
</dbReference>
<dbReference type="PANTHER" id="PTHR12619">
    <property type="entry name" value="RFX TRANSCRIPTION FACTOR FAMILY"/>
    <property type="match status" value="1"/>
</dbReference>
<dbReference type="InterPro" id="IPR003150">
    <property type="entry name" value="DNA-bd_RFX"/>
</dbReference>
<dbReference type="RefSeq" id="XP_002108410.1">
    <property type="nucleotide sequence ID" value="XM_002108374.1"/>
</dbReference>
<dbReference type="eggNOG" id="KOG3712">
    <property type="taxonomic scope" value="Eukaryota"/>
</dbReference>
<dbReference type="GO" id="GO:0000978">
    <property type="term" value="F:RNA polymerase II cis-regulatory region sequence-specific DNA binding"/>
    <property type="evidence" value="ECO:0000318"/>
    <property type="project" value="GO_Central"/>
</dbReference>
<sequence>MSQLIAASCQIGTNSPTGDADQSPMSNKLLCPVTAKWLMENYEVADGVSLARSAIYNHYLDFCQKNDLTSANAASFGKIIRRIYPQVKNRRLGQRGQSKFNDQLNDDPSAEGLLVLPKSVIDDVVRSHDAMLPEFPNAGDLNLPDLEIRDKIETFFILYRAHCHKLLDTVVCGNLRQIQEIISHFWHDLPPQMTDVLHCPPASDLICICDMILYKSIGHILVPGTLDAIAVSLTRAIRNFAHQLEDWIVSGLSGYAPQYLIDCKTNVAYTFSKSLHRLTSLAHLAQAARNELGTASVLESMIADWEIVDEQRVIFETIWMYSHDKTDIMAVAIGKNLHIFKDLLSKRAAIEEYISWLSAIVNDCVFSKSNDRKVIKKAAEEFILTWSFISSLVIRDFTLRSAGSFDDYVLALDRFGDIRKCNPVKDAFIWSHLPVIQSIYSKRDSSNCCYDSFGGTTNKSFKKARLASDPLSSKSSVQGRYHSRSRGNSNACSSKGYKSSAFPAKSGMQSEKLLDIVKNLSARVQKRKSDHTKKDPSNKEKVPTGPTSLFCDSTTSS</sequence>
<dbReference type="PROSITE" id="PS51526">
    <property type="entry name" value="RFX_DBD"/>
    <property type="match status" value="1"/>
</dbReference>
<keyword evidence="5" id="KW-1185">Reference proteome</keyword>
<protein>
    <recommendedName>
        <fullName evidence="3">RFX-type winged-helix domain-containing protein</fullName>
    </recommendedName>
</protein>
<evidence type="ECO:0000313" key="4">
    <source>
        <dbReference type="EMBL" id="EDV29208.1"/>
    </source>
</evidence>
<dbReference type="PANTHER" id="PTHR12619:SF5">
    <property type="entry name" value="TRANSCRIPTION FACTOR RFX4"/>
    <property type="match status" value="1"/>
</dbReference>
<accession>B3RI49</accession>
<dbReference type="CTD" id="6748808"/>
<dbReference type="InParanoid" id="B3RI49"/>
<dbReference type="GeneID" id="6748808"/>
<evidence type="ECO:0000259" key="3">
    <source>
        <dbReference type="PROSITE" id="PS51526"/>
    </source>
</evidence>
<dbReference type="InterPro" id="IPR057321">
    <property type="entry name" value="RFX1-4/6/8-like_BCD"/>
</dbReference>
<dbReference type="KEGG" id="tad:TRIADDRAFT_51266"/>
<dbReference type="InterPro" id="IPR039779">
    <property type="entry name" value="RFX-like"/>
</dbReference>
<evidence type="ECO:0000313" key="5">
    <source>
        <dbReference type="Proteomes" id="UP000009022"/>
    </source>
</evidence>
<dbReference type="OrthoDB" id="10056949at2759"/>
<dbReference type="HOGENOM" id="CLU_489476_0_0_1"/>
<dbReference type="EMBL" id="DS985241">
    <property type="protein sequence ID" value="EDV29208.1"/>
    <property type="molecule type" value="Genomic_DNA"/>
</dbReference>
<dbReference type="GO" id="GO:0000981">
    <property type="term" value="F:DNA-binding transcription factor activity, RNA polymerase II-specific"/>
    <property type="evidence" value="ECO:0000318"/>
    <property type="project" value="GO_Central"/>
</dbReference>
<feature type="domain" description="RFX-type winged-helix" evidence="3">
    <location>
        <begin position="34"/>
        <end position="106"/>
    </location>
</feature>
<dbReference type="Pfam" id="PF25340">
    <property type="entry name" value="BCD_RFX"/>
    <property type="match status" value="1"/>
</dbReference>
<evidence type="ECO:0000256" key="1">
    <source>
        <dbReference type="ARBA" id="ARBA00023125"/>
    </source>
</evidence>
<organism evidence="4 5">
    <name type="scientific">Trichoplax adhaerens</name>
    <name type="common">Trichoplax reptans</name>
    <dbReference type="NCBI Taxonomy" id="10228"/>
    <lineage>
        <taxon>Eukaryota</taxon>
        <taxon>Metazoa</taxon>
        <taxon>Placozoa</taxon>
        <taxon>Uniplacotomia</taxon>
        <taxon>Trichoplacea</taxon>
        <taxon>Trichoplacidae</taxon>
        <taxon>Trichoplax</taxon>
    </lineage>
</organism>
<dbReference type="Pfam" id="PF02257">
    <property type="entry name" value="RFX_DNA_binding"/>
    <property type="match status" value="1"/>
</dbReference>
<dbReference type="GO" id="GO:0006357">
    <property type="term" value="P:regulation of transcription by RNA polymerase II"/>
    <property type="evidence" value="ECO:0000318"/>
    <property type="project" value="GO_Central"/>
</dbReference>
<evidence type="ECO:0000256" key="2">
    <source>
        <dbReference type="SAM" id="MobiDB-lite"/>
    </source>
</evidence>
<dbReference type="Proteomes" id="UP000009022">
    <property type="component" value="Unassembled WGS sequence"/>
</dbReference>
<feature type="compositionally biased region" description="Polar residues" evidence="2">
    <location>
        <begin position="545"/>
        <end position="557"/>
    </location>
</feature>
<dbReference type="SUPFAM" id="SSF46785">
    <property type="entry name" value="Winged helix' DNA-binding domain"/>
    <property type="match status" value="1"/>
</dbReference>
<dbReference type="FunFam" id="1.10.10.10:FF:000422">
    <property type="entry name" value="DNA-binding protein RFX7"/>
    <property type="match status" value="1"/>
</dbReference>
<keyword evidence="1" id="KW-0238">DNA-binding</keyword>
<feature type="region of interest" description="Disordered" evidence="2">
    <location>
        <begin position="465"/>
        <end position="504"/>
    </location>
</feature>
<name>B3RI49_TRIAD</name>